<dbReference type="AlphaFoldDB" id="A0A162FBP0"/>
<organism evidence="2 3">
    <name type="scientific">Alkalihalobacillus trypoxylicola</name>
    <dbReference type="NCBI Taxonomy" id="519424"/>
    <lineage>
        <taxon>Bacteria</taxon>
        <taxon>Bacillati</taxon>
        <taxon>Bacillota</taxon>
        <taxon>Bacilli</taxon>
        <taxon>Bacillales</taxon>
        <taxon>Bacillaceae</taxon>
        <taxon>Alkalihalobacillus</taxon>
    </lineage>
</organism>
<feature type="chain" id="PRO_5039339758" description="Thioredoxin domain-containing protein" evidence="1">
    <location>
        <begin position="18"/>
        <end position="138"/>
    </location>
</feature>
<dbReference type="STRING" id="519424.AZF04_02505"/>
<dbReference type="SUPFAM" id="SSF52833">
    <property type="entry name" value="Thioredoxin-like"/>
    <property type="match status" value="1"/>
</dbReference>
<keyword evidence="3" id="KW-1185">Reference proteome</keyword>
<evidence type="ECO:0000256" key="1">
    <source>
        <dbReference type="SAM" id="SignalP"/>
    </source>
</evidence>
<dbReference type="OrthoDB" id="2878533at2"/>
<comment type="caution">
    <text evidence="2">The sequence shown here is derived from an EMBL/GenBank/DDBJ whole genome shotgun (WGS) entry which is preliminary data.</text>
</comment>
<protein>
    <recommendedName>
        <fullName evidence="4">Thioredoxin domain-containing protein</fullName>
    </recommendedName>
</protein>
<dbReference type="InterPro" id="IPR036249">
    <property type="entry name" value="Thioredoxin-like_sf"/>
</dbReference>
<sequence>MKKVAFIICVFSGVLFFSGCNDTALSNDISFLNATDEQITVLFSDSKQIKKEDNYYEAFLELQGDNPDTVEPFIIIDKEDRKYIRYFNVDTFPTMIVLEGDYEQLRLEGPLSKDKILHSLKEVIQQRAKSDIKLLISQ</sequence>
<name>A0A162FBP0_9BACI</name>
<accession>A0A162FBP0</accession>
<evidence type="ECO:0008006" key="4">
    <source>
        <dbReference type="Google" id="ProtNLM"/>
    </source>
</evidence>
<reference evidence="2" key="1">
    <citation type="submission" date="2016-02" db="EMBL/GenBank/DDBJ databases">
        <title>Genome sequence of Bacillus trypoxylicola KCTC 13244(T).</title>
        <authorList>
            <person name="Jeong H."/>
            <person name="Park S.-H."/>
            <person name="Choi S.-K."/>
        </authorList>
    </citation>
    <scope>NUCLEOTIDE SEQUENCE [LARGE SCALE GENOMIC DNA]</scope>
    <source>
        <strain evidence="2">KCTC 13244</strain>
    </source>
</reference>
<dbReference type="RefSeq" id="WP_045480063.1">
    <property type="nucleotide sequence ID" value="NZ_LTAO01000001.1"/>
</dbReference>
<feature type="signal peptide" evidence="1">
    <location>
        <begin position="1"/>
        <end position="17"/>
    </location>
</feature>
<dbReference type="PROSITE" id="PS51257">
    <property type="entry name" value="PROKAR_LIPOPROTEIN"/>
    <property type="match status" value="1"/>
</dbReference>
<proteinExistence type="predicted"/>
<gene>
    <name evidence="2" type="ORF">AZF04_02505</name>
</gene>
<dbReference type="Proteomes" id="UP000075806">
    <property type="component" value="Unassembled WGS sequence"/>
</dbReference>
<dbReference type="EMBL" id="LTAO01000001">
    <property type="protein sequence ID" value="KYG35229.1"/>
    <property type="molecule type" value="Genomic_DNA"/>
</dbReference>
<evidence type="ECO:0000313" key="3">
    <source>
        <dbReference type="Proteomes" id="UP000075806"/>
    </source>
</evidence>
<keyword evidence="1" id="KW-0732">Signal</keyword>
<evidence type="ECO:0000313" key="2">
    <source>
        <dbReference type="EMBL" id="KYG35229.1"/>
    </source>
</evidence>